<evidence type="ECO:0000313" key="1">
    <source>
        <dbReference type="EMBL" id="KAI0091372.1"/>
    </source>
</evidence>
<name>A0ACB8UAF3_9APHY</name>
<protein>
    <submittedName>
        <fullName evidence="1">Uncharacterized protein</fullName>
    </submittedName>
</protein>
<reference evidence="1" key="1">
    <citation type="journal article" date="2021" name="Environ. Microbiol.">
        <title>Gene family expansions and transcriptome signatures uncover fungal adaptations to wood decay.</title>
        <authorList>
            <person name="Hage H."/>
            <person name="Miyauchi S."/>
            <person name="Viragh M."/>
            <person name="Drula E."/>
            <person name="Min B."/>
            <person name="Chaduli D."/>
            <person name="Navarro D."/>
            <person name="Favel A."/>
            <person name="Norest M."/>
            <person name="Lesage-Meessen L."/>
            <person name="Balint B."/>
            <person name="Merenyi Z."/>
            <person name="de Eugenio L."/>
            <person name="Morin E."/>
            <person name="Martinez A.T."/>
            <person name="Baldrian P."/>
            <person name="Stursova M."/>
            <person name="Martinez M.J."/>
            <person name="Novotny C."/>
            <person name="Magnuson J.K."/>
            <person name="Spatafora J.W."/>
            <person name="Maurice S."/>
            <person name="Pangilinan J."/>
            <person name="Andreopoulos W."/>
            <person name="LaButti K."/>
            <person name="Hundley H."/>
            <person name="Na H."/>
            <person name="Kuo A."/>
            <person name="Barry K."/>
            <person name="Lipzen A."/>
            <person name="Henrissat B."/>
            <person name="Riley R."/>
            <person name="Ahrendt S."/>
            <person name="Nagy L.G."/>
            <person name="Grigoriev I.V."/>
            <person name="Martin F."/>
            <person name="Rosso M.N."/>
        </authorList>
    </citation>
    <scope>NUCLEOTIDE SEQUENCE</scope>
    <source>
        <strain evidence="1">CBS 384.51</strain>
    </source>
</reference>
<dbReference type="Proteomes" id="UP001055072">
    <property type="component" value="Unassembled WGS sequence"/>
</dbReference>
<gene>
    <name evidence="1" type="ORF">BDY19DRAFT_701101</name>
</gene>
<keyword evidence="2" id="KW-1185">Reference proteome</keyword>
<comment type="caution">
    <text evidence="1">The sequence shown here is derived from an EMBL/GenBank/DDBJ whole genome shotgun (WGS) entry which is preliminary data.</text>
</comment>
<sequence length="245" mass="27605">MANLLTNYLGGKDKGSRRNSLPKTMASGSVSERGTTEYPRYSRDINLNTDRIVDGEANLYALLLSHLQNVWRDQLVLVPETAPPNLGEPLVMSSIRAYRYVTFNGLQYGSGIKHGGFPYCHGYIEGHVPVRIAVILRVKHIRPNANLPPLEHTCAIVQRFVRHPNTPSMPWDLHAIDLGIGVWNVDKLHQPEVIEITRMSGHFALGTVRYRSRSFWVSMSVCHDAQEPDAVLNVNAERNEEEDDL</sequence>
<dbReference type="EMBL" id="MU274906">
    <property type="protein sequence ID" value="KAI0091372.1"/>
    <property type="molecule type" value="Genomic_DNA"/>
</dbReference>
<evidence type="ECO:0000313" key="2">
    <source>
        <dbReference type="Proteomes" id="UP001055072"/>
    </source>
</evidence>
<organism evidence="1 2">
    <name type="scientific">Irpex rosettiformis</name>
    <dbReference type="NCBI Taxonomy" id="378272"/>
    <lineage>
        <taxon>Eukaryota</taxon>
        <taxon>Fungi</taxon>
        <taxon>Dikarya</taxon>
        <taxon>Basidiomycota</taxon>
        <taxon>Agaricomycotina</taxon>
        <taxon>Agaricomycetes</taxon>
        <taxon>Polyporales</taxon>
        <taxon>Irpicaceae</taxon>
        <taxon>Irpex</taxon>
    </lineage>
</organism>
<accession>A0ACB8UAF3</accession>
<proteinExistence type="predicted"/>